<sequence>MPRITLSTSTGRETFSYTISTPTKTSAEKILQGLPTILLIHPVYVTSAIFHPIYADCKLRRFNLVTLDCRGHGKTTASVNESYGKEVAAKDVLSLMVRLLFSAHMRRSSGRDKMTL</sequence>
<dbReference type="SUPFAM" id="SSF53474">
    <property type="entry name" value="alpha/beta-Hydrolases"/>
    <property type="match status" value="1"/>
</dbReference>
<dbReference type="Proteomes" id="UP001362999">
    <property type="component" value="Unassembled WGS sequence"/>
</dbReference>
<gene>
    <name evidence="1" type="ORF">R3P38DRAFT_1766540</name>
</gene>
<keyword evidence="2" id="KW-1185">Reference proteome</keyword>
<dbReference type="InterPro" id="IPR029058">
    <property type="entry name" value="AB_hydrolase_fold"/>
</dbReference>
<protein>
    <submittedName>
        <fullName evidence="1">Uncharacterized protein</fullName>
    </submittedName>
</protein>
<evidence type="ECO:0000313" key="2">
    <source>
        <dbReference type="Proteomes" id="UP001362999"/>
    </source>
</evidence>
<organism evidence="1 2">
    <name type="scientific">Favolaschia claudopus</name>
    <dbReference type="NCBI Taxonomy" id="2862362"/>
    <lineage>
        <taxon>Eukaryota</taxon>
        <taxon>Fungi</taxon>
        <taxon>Dikarya</taxon>
        <taxon>Basidiomycota</taxon>
        <taxon>Agaricomycotina</taxon>
        <taxon>Agaricomycetes</taxon>
        <taxon>Agaricomycetidae</taxon>
        <taxon>Agaricales</taxon>
        <taxon>Marasmiineae</taxon>
        <taxon>Mycenaceae</taxon>
        <taxon>Favolaschia</taxon>
    </lineage>
</organism>
<dbReference type="Gene3D" id="3.40.50.1820">
    <property type="entry name" value="alpha/beta hydrolase"/>
    <property type="match status" value="1"/>
</dbReference>
<dbReference type="AlphaFoldDB" id="A0AAW0DGR7"/>
<reference evidence="1 2" key="1">
    <citation type="journal article" date="2024" name="J Genomics">
        <title>Draft genome sequencing and assembly of Favolaschia claudopus CIRM-BRFM 2984 isolated from oak limbs.</title>
        <authorList>
            <person name="Navarro D."/>
            <person name="Drula E."/>
            <person name="Chaduli D."/>
            <person name="Cazenave R."/>
            <person name="Ahrendt S."/>
            <person name="Wang J."/>
            <person name="Lipzen A."/>
            <person name="Daum C."/>
            <person name="Barry K."/>
            <person name="Grigoriev I.V."/>
            <person name="Favel A."/>
            <person name="Rosso M.N."/>
            <person name="Martin F."/>
        </authorList>
    </citation>
    <scope>NUCLEOTIDE SEQUENCE [LARGE SCALE GENOMIC DNA]</scope>
    <source>
        <strain evidence="1 2">CIRM-BRFM 2984</strain>
    </source>
</reference>
<proteinExistence type="predicted"/>
<comment type="caution">
    <text evidence="1">The sequence shown here is derived from an EMBL/GenBank/DDBJ whole genome shotgun (WGS) entry which is preliminary data.</text>
</comment>
<dbReference type="EMBL" id="JAWWNJ010000008">
    <property type="protein sequence ID" value="KAK7050743.1"/>
    <property type="molecule type" value="Genomic_DNA"/>
</dbReference>
<accession>A0AAW0DGR7</accession>
<name>A0AAW0DGR7_9AGAR</name>
<evidence type="ECO:0000313" key="1">
    <source>
        <dbReference type="EMBL" id="KAK7050743.1"/>
    </source>
</evidence>